<accession>A0A2P5BSP7</accession>
<dbReference type="GO" id="GO:0046872">
    <property type="term" value="F:metal ion binding"/>
    <property type="evidence" value="ECO:0007669"/>
    <property type="project" value="UniProtKB-KW"/>
</dbReference>
<dbReference type="InParanoid" id="A0A2P5BSP7"/>
<evidence type="ECO:0000256" key="8">
    <source>
        <dbReference type="ARBA" id="ARBA00023125"/>
    </source>
</evidence>
<protein>
    <recommendedName>
        <fullName evidence="4">DNA topoisomerase (ATP-hydrolyzing)</fullName>
        <ecNumber evidence="4">5.6.2.2</ecNumber>
    </recommendedName>
</protein>
<comment type="caution">
    <text evidence="13">The sequence shown here is derived from an EMBL/GenBank/DDBJ whole genome shotgun (WGS) entry which is preliminary data.</text>
</comment>
<dbReference type="PRINTS" id="PR01550">
    <property type="entry name" value="TOP6AFAMILY"/>
</dbReference>
<proteinExistence type="inferred from homology"/>
<dbReference type="PANTHER" id="PTHR10848:SF0">
    <property type="entry name" value="MEIOTIC RECOMBINATION PROTEIN SPO11"/>
    <property type="match status" value="1"/>
</dbReference>
<keyword evidence="5" id="KW-0479">Metal-binding</keyword>
<dbReference type="PANTHER" id="PTHR10848">
    <property type="entry name" value="MEIOTIC RECOMBINATION PROTEIN SPO11"/>
    <property type="match status" value="1"/>
</dbReference>
<evidence type="ECO:0000313" key="14">
    <source>
        <dbReference type="Proteomes" id="UP000237000"/>
    </source>
</evidence>
<dbReference type="Proteomes" id="UP000237000">
    <property type="component" value="Unassembled WGS sequence"/>
</dbReference>
<evidence type="ECO:0000256" key="6">
    <source>
        <dbReference type="ARBA" id="ARBA00022842"/>
    </source>
</evidence>
<dbReference type="Pfam" id="PF04406">
    <property type="entry name" value="TP6A_N"/>
    <property type="match status" value="1"/>
</dbReference>
<dbReference type="OrthoDB" id="5377392at2759"/>
<sequence length="150" mass="16828">MEVIRSLLNACSNKKKINKRSLFYDHRHIASSQKMTDGIIEDITCMLRCARASLPVYASEKGLVLGNLKFKEDGNAIDCTKFGMPDVASRLFLRKLKFKLNLPVLALMDCDKSGIEIMSVYRYGSKSMAYDSANLITLQISSGWELGHLT</sequence>
<evidence type="ECO:0000256" key="10">
    <source>
        <dbReference type="PROSITE-ProRule" id="PRU01385"/>
    </source>
</evidence>
<evidence type="ECO:0000313" key="13">
    <source>
        <dbReference type="EMBL" id="PON51829.1"/>
    </source>
</evidence>
<evidence type="ECO:0000259" key="11">
    <source>
        <dbReference type="Pfam" id="PF04406"/>
    </source>
</evidence>
<dbReference type="GO" id="GO:0000228">
    <property type="term" value="C:nuclear chromosome"/>
    <property type="evidence" value="ECO:0007669"/>
    <property type="project" value="TreeGrafter"/>
</dbReference>
<dbReference type="GO" id="GO:0042138">
    <property type="term" value="P:meiotic DNA double-strand break formation"/>
    <property type="evidence" value="ECO:0007669"/>
    <property type="project" value="TreeGrafter"/>
</dbReference>
<comment type="cofactor">
    <cofactor evidence="2">
        <name>Mg(2+)</name>
        <dbReference type="ChEBI" id="CHEBI:18420"/>
    </cofactor>
</comment>
<keyword evidence="6" id="KW-0460">Magnesium</keyword>
<evidence type="ECO:0000256" key="3">
    <source>
        <dbReference type="ARBA" id="ARBA00006559"/>
    </source>
</evidence>
<dbReference type="InterPro" id="IPR013049">
    <property type="entry name" value="Spo11/TopoVI_A_N"/>
</dbReference>
<feature type="domain" description="Topoisomerase 6 subunit A/Spo11 TOPRIM" evidence="12">
    <location>
        <begin position="67"/>
        <end position="140"/>
    </location>
</feature>
<keyword evidence="14" id="KW-1185">Reference proteome</keyword>
<dbReference type="EMBL" id="JXTC01000467">
    <property type="protein sequence ID" value="PON51829.1"/>
    <property type="molecule type" value="Genomic_DNA"/>
</dbReference>
<evidence type="ECO:0000256" key="7">
    <source>
        <dbReference type="ARBA" id="ARBA00023029"/>
    </source>
</evidence>
<dbReference type="InterPro" id="IPR036078">
    <property type="entry name" value="Spo11/TopoVI_A_sf"/>
</dbReference>
<keyword evidence="9 10" id="KW-0413">Isomerase</keyword>
<dbReference type="InterPro" id="IPR036388">
    <property type="entry name" value="WH-like_DNA-bd_sf"/>
</dbReference>
<evidence type="ECO:0000256" key="4">
    <source>
        <dbReference type="ARBA" id="ARBA00012895"/>
    </source>
</evidence>
<dbReference type="GO" id="GO:0003677">
    <property type="term" value="F:DNA binding"/>
    <property type="evidence" value="ECO:0007669"/>
    <property type="project" value="UniProtKB-UniRule"/>
</dbReference>
<evidence type="ECO:0000256" key="1">
    <source>
        <dbReference type="ARBA" id="ARBA00000185"/>
    </source>
</evidence>
<dbReference type="GO" id="GO:0007131">
    <property type="term" value="P:reciprocal meiotic recombination"/>
    <property type="evidence" value="ECO:0007669"/>
    <property type="project" value="TreeGrafter"/>
</dbReference>
<dbReference type="Pfam" id="PF21180">
    <property type="entry name" value="TOP6A-Spo11_Toprim"/>
    <property type="match status" value="1"/>
</dbReference>
<gene>
    <name evidence="13" type="ORF">TorRG33x02_310200</name>
</gene>
<reference evidence="14" key="1">
    <citation type="submission" date="2016-06" db="EMBL/GenBank/DDBJ databases">
        <title>Parallel loss of symbiosis genes in relatives of nitrogen-fixing non-legume Parasponia.</title>
        <authorList>
            <person name="Van Velzen R."/>
            <person name="Holmer R."/>
            <person name="Bu F."/>
            <person name="Rutten L."/>
            <person name="Van Zeijl A."/>
            <person name="Liu W."/>
            <person name="Santuari L."/>
            <person name="Cao Q."/>
            <person name="Sharma T."/>
            <person name="Shen D."/>
            <person name="Roswanjaya Y."/>
            <person name="Wardhani T."/>
            <person name="Kalhor M.S."/>
            <person name="Jansen J."/>
            <person name="Van den Hoogen J."/>
            <person name="Gungor B."/>
            <person name="Hartog M."/>
            <person name="Hontelez J."/>
            <person name="Verver J."/>
            <person name="Yang W.-C."/>
            <person name="Schijlen E."/>
            <person name="Repin R."/>
            <person name="Schilthuizen M."/>
            <person name="Schranz E."/>
            <person name="Heidstra R."/>
            <person name="Miyata K."/>
            <person name="Fedorova E."/>
            <person name="Kohlen W."/>
            <person name="Bisseling T."/>
            <person name="Smit S."/>
            <person name="Geurts R."/>
        </authorList>
    </citation>
    <scope>NUCLEOTIDE SEQUENCE [LARGE SCALE GENOMIC DNA]</scope>
    <source>
        <strain evidence="14">cv. RG33-2</strain>
    </source>
</reference>
<dbReference type="GO" id="GO:0000706">
    <property type="term" value="P:meiotic DNA double-strand break processing"/>
    <property type="evidence" value="ECO:0007669"/>
    <property type="project" value="TreeGrafter"/>
</dbReference>
<comment type="similarity">
    <text evidence="3 10">Belongs to the TOP6A family.</text>
</comment>
<dbReference type="GO" id="GO:0005524">
    <property type="term" value="F:ATP binding"/>
    <property type="evidence" value="ECO:0007669"/>
    <property type="project" value="InterPro"/>
</dbReference>
<feature type="active site" description="O-(5'-phospho-DNA)-tyrosine intermediate" evidence="10">
    <location>
        <position position="24"/>
    </location>
</feature>
<dbReference type="AlphaFoldDB" id="A0A2P5BSP7"/>
<dbReference type="GO" id="GO:0003918">
    <property type="term" value="F:DNA topoisomerase type II (double strand cut, ATP-hydrolyzing) activity"/>
    <property type="evidence" value="ECO:0007669"/>
    <property type="project" value="UniProtKB-UniRule"/>
</dbReference>
<keyword evidence="7 10" id="KW-0799">Topoisomerase</keyword>
<dbReference type="InterPro" id="IPR034136">
    <property type="entry name" value="TOPRIM_Topo6A/Spo11"/>
</dbReference>
<evidence type="ECO:0000259" key="12">
    <source>
        <dbReference type="Pfam" id="PF21180"/>
    </source>
</evidence>
<dbReference type="InterPro" id="IPR002815">
    <property type="entry name" value="Spo11/TopoVI_A"/>
</dbReference>
<evidence type="ECO:0000256" key="5">
    <source>
        <dbReference type="ARBA" id="ARBA00022723"/>
    </source>
</evidence>
<dbReference type="SUPFAM" id="SSF56726">
    <property type="entry name" value="DNA topoisomerase IV, alpha subunit"/>
    <property type="match status" value="1"/>
</dbReference>
<dbReference type="EC" id="5.6.2.2" evidence="4"/>
<name>A0A2P5BSP7_TREOI</name>
<organism evidence="13 14">
    <name type="scientific">Trema orientale</name>
    <name type="common">Charcoal tree</name>
    <name type="synonym">Celtis orientalis</name>
    <dbReference type="NCBI Taxonomy" id="63057"/>
    <lineage>
        <taxon>Eukaryota</taxon>
        <taxon>Viridiplantae</taxon>
        <taxon>Streptophyta</taxon>
        <taxon>Embryophyta</taxon>
        <taxon>Tracheophyta</taxon>
        <taxon>Spermatophyta</taxon>
        <taxon>Magnoliopsida</taxon>
        <taxon>eudicotyledons</taxon>
        <taxon>Gunneridae</taxon>
        <taxon>Pentapetalae</taxon>
        <taxon>rosids</taxon>
        <taxon>fabids</taxon>
        <taxon>Rosales</taxon>
        <taxon>Cannabaceae</taxon>
        <taxon>Trema</taxon>
    </lineage>
</organism>
<dbReference type="Gene3D" id="1.10.10.10">
    <property type="entry name" value="Winged helix-like DNA-binding domain superfamily/Winged helix DNA-binding domain"/>
    <property type="match status" value="1"/>
</dbReference>
<dbReference type="STRING" id="63057.A0A2P5BSP7"/>
<dbReference type="PROSITE" id="PS52041">
    <property type="entry name" value="TOPO_IIB"/>
    <property type="match status" value="1"/>
</dbReference>
<feature type="domain" description="Spo11/DNA topoisomerase VI subunit A N-terminal" evidence="11">
    <location>
        <begin position="3"/>
        <end position="56"/>
    </location>
</feature>
<evidence type="ECO:0000256" key="9">
    <source>
        <dbReference type="ARBA" id="ARBA00023235"/>
    </source>
</evidence>
<evidence type="ECO:0000256" key="2">
    <source>
        <dbReference type="ARBA" id="ARBA00001946"/>
    </source>
</evidence>
<dbReference type="Gene3D" id="3.40.1360.10">
    <property type="match status" value="1"/>
</dbReference>
<comment type="catalytic activity">
    <reaction evidence="1 10">
        <text>ATP-dependent breakage, passage and rejoining of double-stranded DNA.</text>
        <dbReference type="EC" id="5.6.2.2"/>
    </reaction>
</comment>
<keyword evidence="8 10" id="KW-0238">DNA-binding</keyword>